<protein>
    <submittedName>
        <fullName evidence="6">Lactaldehyde reductase</fullName>
    </submittedName>
</protein>
<dbReference type="PANTHER" id="PTHR11496:SF102">
    <property type="entry name" value="ALCOHOL DEHYDROGENASE 4"/>
    <property type="match status" value="1"/>
</dbReference>
<dbReference type="EMBL" id="FOGP01000001">
    <property type="protein sequence ID" value="SER32988.1"/>
    <property type="molecule type" value="Genomic_DNA"/>
</dbReference>
<comment type="similarity">
    <text evidence="1">Belongs to the iron-containing alcohol dehydrogenase family.</text>
</comment>
<dbReference type="SUPFAM" id="SSF56796">
    <property type="entry name" value="Dehydroquinate synthase-like"/>
    <property type="match status" value="1"/>
</dbReference>
<dbReference type="NCBIfam" id="TIGR02638">
    <property type="entry name" value="lactal_redase"/>
    <property type="match status" value="1"/>
</dbReference>
<dbReference type="GO" id="GO:0046872">
    <property type="term" value="F:metal ion binding"/>
    <property type="evidence" value="ECO:0007669"/>
    <property type="project" value="InterPro"/>
</dbReference>
<organism evidence="6 7">
    <name type="scientific">Parafannyhessea umbonata</name>
    <dbReference type="NCBI Taxonomy" id="604330"/>
    <lineage>
        <taxon>Bacteria</taxon>
        <taxon>Bacillati</taxon>
        <taxon>Actinomycetota</taxon>
        <taxon>Coriobacteriia</taxon>
        <taxon>Coriobacteriales</taxon>
        <taxon>Atopobiaceae</taxon>
        <taxon>Parafannyhessea</taxon>
    </lineage>
</organism>
<sequence length="386" mass="40641">MANRFVLNDISYHGSGAIKEIPGEILRRGYKKAFVCSDPDLVKFGVTAKVTDLLDGAGIPWELYSQIKPNPTIKNVQDGVAAFKESGADMIVAIGGGSSMDTAKAIGVIAENPEFADVVSLEGVADTKNHATFTIAVPTTAGTAAEVTINYVITDPERVRKFVCVDVNDIPMVAVVDPEMMASMPAGLTAATGMDALTHAIEGYTTRGAWELSDMFHYKAIQLISSNLRDAYAEAQSGTPGSGREGMALGQYVAGMGFSNVGLGIDHAMAHTLSAHYDTPHGVACAMLLPIAMEFNKPAVAARLAEVAVAMGVDTTGMNEDEAADAAIEAVRQLSADVNIPKACDGLVEGDLDQLATDALNDACYPGNPCEATHEQVVELFRKVMP</sequence>
<feature type="domain" description="Alcohol dehydrogenase iron-type/glycerol dehydrogenase GldA" evidence="4">
    <location>
        <begin position="12"/>
        <end position="178"/>
    </location>
</feature>
<dbReference type="NCBIfam" id="NF007911">
    <property type="entry name" value="PRK10624.1"/>
    <property type="match status" value="1"/>
</dbReference>
<dbReference type="InterPro" id="IPR001670">
    <property type="entry name" value="ADH_Fe/GldA"/>
</dbReference>
<reference evidence="7" key="1">
    <citation type="submission" date="2016-10" db="EMBL/GenBank/DDBJ databases">
        <authorList>
            <person name="Varghese N."/>
            <person name="Submissions S."/>
        </authorList>
    </citation>
    <scope>NUCLEOTIDE SEQUENCE [LARGE SCALE GENOMIC DNA]</scope>
    <source>
        <strain evidence="7">KHGC19</strain>
    </source>
</reference>
<dbReference type="Proteomes" id="UP000199128">
    <property type="component" value="Unassembled WGS sequence"/>
</dbReference>
<dbReference type="RefSeq" id="WP_091007680.1">
    <property type="nucleotide sequence ID" value="NZ_FOGP01000001.1"/>
</dbReference>
<evidence type="ECO:0000256" key="2">
    <source>
        <dbReference type="ARBA" id="ARBA00023002"/>
    </source>
</evidence>
<dbReference type="Pfam" id="PF00465">
    <property type="entry name" value="Fe-ADH"/>
    <property type="match status" value="1"/>
</dbReference>
<accession>A0A1H9NAS0</accession>
<name>A0A1H9NAS0_9ACTN</name>
<dbReference type="PROSITE" id="PS00060">
    <property type="entry name" value="ADH_IRON_2"/>
    <property type="match status" value="1"/>
</dbReference>
<dbReference type="FunFam" id="1.20.1090.10:FF:000001">
    <property type="entry name" value="Aldehyde-alcohol dehydrogenase"/>
    <property type="match status" value="1"/>
</dbReference>
<evidence type="ECO:0000259" key="5">
    <source>
        <dbReference type="Pfam" id="PF25137"/>
    </source>
</evidence>
<dbReference type="InterPro" id="IPR013460">
    <property type="entry name" value="Lactal_redase"/>
</dbReference>
<evidence type="ECO:0000313" key="7">
    <source>
        <dbReference type="Proteomes" id="UP000199128"/>
    </source>
</evidence>
<evidence type="ECO:0000313" key="6">
    <source>
        <dbReference type="EMBL" id="SER32988.1"/>
    </source>
</evidence>
<dbReference type="PROSITE" id="PS00913">
    <property type="entry name" value="ADH_IRON_1"/>
    <property type="match status" value="1"/>
</dbReference>
<evidence type="ECO:0000259" key="4">
    <source>
        <dbReference type="Pfam" id="PF00465"/>
    </source>
</evidence>
<dbReference type="InterPro" id="IPR018211">
    <property type="entry name" value="ADH_Fe_CS"/>
</dbReference>
<evidence type="ECO:0000256" key="3">
    <source>
        <dbReference type="ARBA" id="ARBA00023027"/>
    </source>
</evidence>
<dbReference type="PANTHER" id="PTHR11496">
    <property type="entry name" value="ALCOHOL DEHYDROGENASE"/>
    <property type="match status" value="1"/>
</dbReference>
<keyword evidence="3" id="KW-0520">NAD</keyword>
<keyword evidence="2" id="KW-0560">Oxidoreductase</keyword>
<evidence type="ECO:0000256" key="1">
    <source>
        <dbReference type="ARBA" id="ARBA00007358"/>
    </source>
</evidence>
<dbReference type="AlphaFoldDB" id="A0A1H9NAS0"/>
<dbReference type="FunFam" id="3.40.50.1970:FF:000003">
    <property type="entry name" value="Alcohol dehydrogenase, iron-containing"/>
    <property type="match status" value="1"/>
</dbReference>
<dbReference type="GO" id="GO:0004022">
    <property type="term" value="F:alcohol dehydrogenase (NAD+) activity"/>
    <property type="evidence" value="ECO:0007669"/>
    <property type="project" value="TreeGrafter"/>
</dbReference>
<dbReference type="Gene3D" id="3.40.50.1970">
    <property type="match status" value="1"/>
</dbReference>
<dbReference type="Pfam" id="PF25137">
    <property type="entry name" value="ADH_Fe_C"/>
    <property type="match status" value="1"/>
</dbReference>
<gene>
    <name evidence="6" type="ORF">SAMN05216446_0335</name>
</gene>
<dbReference type="InterPro" id="IPR039697">
    <property type="entry name" value="Alcohol_dehydrogenase_Fe"/>
</dbReference>
<dbReference type="InterPro" id="IPR056798">
    <property type="entry name" value="ADH_Fe_C"/>
</dbReference>
<proteinExistence type="inferred from homology"/>
<feature type="domain" description="Fe-containing alcohol dehydrogenase-like C-terminal" evidence="5">
    <location>
        <begin position="189"/>
        <end position="384"/>
    </location>
</feature>
<dbReference type="Gene3D" id="1.20.1090.10">
    <property type="entry name" value="Dehydroquinate synthase-like - alpha domain"/>
    <property type="match status" value="1"/>
</dbReference>
<dbReference type="CDD" id="cd08176">
    <property type="entry name" value="LPO"/>
    <property type="match status" value="1"/>
</dbReference>